<feature type="compositionally biased region" description="Polar residues" evidence="1">
    <location>
        <begin position="180"/>
        <end position="196"/>
    </location>
</feature>
<protein>
    <submittedName>
        <fullName evidence="2">RUN domain-containing protein 1</fullName>
    </submittedName>
</protein>
<sequence>MKVSEDKDTESSKQNSGNEYNPEYICTCNPEQSAYDQTYVWYPKQVSIKELEYVRRMECEFTSLQRAVLSLTTQFARLQFGIRQTVQAEPFEQDALLRDLEHLASNTAYGESDELPRIERDSISMGDVRRKQHFILNQLHQRMASMTEADISQFAADYGESQAAPKGRGTRGRGSRRYSAPQSSEPDYNRYQQNRYRSGPDSEYSTSNKNRSDPWRDTDGESDRNRSRSSSTSRKGLIELCLQ</sequence>
<evidence type="ECO:0000256" key="1">
    <source>
        <dbReference type="SAM" id="MobiDB-lite"/>
    </source>
</evidence>
<evidence type="ECO:0000313" key="2">
    <source>
        <dbReference type="EMBL" id="JAC97775.1"/>
    </source>
</evidence>
<feature type="region of interest" description="Disordered" evidence="1">
    <location>
        <begin position="1"/>
        <end position="23"/>
    </location>
</feature>
<reference evidence="2" key="2">
    <citation type="journal article" date="2015" name="Gigascience">
        <title>Reconstructing a comprehensive transcriptome assembly of a white-pupal translocated strain of the pest fruit fly Bactrocera cucurbitae.</title>
        <authorList>
            <person name="Sim S.B."/>
            <person name="Calla B."/>
            <person name="Hall B."/>
            <person name="DeRego T."/>
            <person name="Geib S.M."/>
        </authorList>
    </citation>
    <scope>NUCLEOTIDE SEQUENCE</scope>
</reference>
<organism evidence="2">
    <name type="scientific">Zeugodacus cucurbitae</name>
    <name type="common">Melon fruit fly</name>
    <name type="synonym">Bactrocera cucurbitae</name>
    <dbReference type="NCBI Taxonomy" id="28588"/>
    <lineage>
        <taxon>Eukaryota</taxon>
        <taxon>Metazoa</taxon>
        <taxon>Ecdysozoa</taxon>
        <taxon>Arthropoda</taxon>
        <taxon>Hexapoda</taxon>
        <taxon>Insecta</taxon>
        <taxon>Pterygota</taxon>
        <taxon>Neoptera</taxon>
        <taxon>Endopterygota</taxon>
        <taxon>Diptera</taxon>
        <taxon>Brachycera</taxon>
        <taxon>Muscomorpha</taxon>
        <taxon>Tephritoidea</taxon>
        <taxon>Tephritidae</taxon>
        <taxon>Zeugodacus</taxon>
        <taxon>Zeugodacus</taxon>
    </lineage>
</organism>
<dbReference type="AlphaFoldDB" id="A0A0A1WGI5"/>
<dbReference type="EMBL" id="GBXI01016516">
    <property type="protein sequence ID" value="JAC97775.1"/>
    <property type="molecule type" value="Transcribed_RNA"/>
</dbReference>
<proteinExistence type="predicted"/>
<name>A0A0A1WGI5_ZEUCU</name>
<gene>
    <name evidence="2" type="primary">Rundc1_2</name>
    <name evidence="2" type="ORF">g.3067</name>
</gene>
<feature type="compositionally biased region" description="Basic and acidic residues" evidence="1">
    <location>
        <begin position="1"/>
        <end position="11"/>
    </location>
</feature>
<feature type="compositionally biased region" description="Basic and acidic residues" evidence="1">
    <location>
        <begin position="210"/>
        <end position="226"/>
    </location>
</feature>
<feature type="region of interest" description="Disordered" evidence="1">
    <location>
        <begin position="157"/>
        <end position="243"/>
    </location>
</feature>
<reference evidence="2" key="1">
    <citation type="submission" date="2014-11" db="EMBL/GenBank/DDBJ databases">
        <authorList>
            <person name="Geib S."/>
        </authorList>
    </citation>
    <scope>NUCLEOTIDE SEQUENCE</scope>
</reference>
<accession>A0A0A1WGI5</accession>